<dbReference type="GO" id="GO:0005634">
    <property type="term" value="C:nucleus"/>
    <property type="evidence" value="ECO:0007669"/>
    <property type="project" value="UniProtKB-SubCell"/>
</dbReference>
<evidence type="ECO:0000256" key="4">
    <source>
        <dbReference type="SAM" id="MobiDB-lite"/>
    </source>
</evidence>
<comment type="subcellular location">
    <subcellularLocation>
        <location evidence="1">Nucleus</location>
    </subcellularLocation>
</comment>
<feature type="compositionally biased region" description="Polar residues" evidence="4">
    <location>
        <begin position="434"/>
        <end position="443"/>
    </location>
</feature>
<gene>
    <name evidence="5" type="ORF">PHJA_001782600</name>
</gene>
<feature type="region of interest" description="Disordered" evidence="4">
    <location>
        <begin position="475"/>
        <end position="503"/>
    </location>
</feature>
<dbReference type="GO" id="GO:0019212">
    <property type="term" value="F:phosphatase inhibitor activity"/>
    <property type="evidence" value="ECO:0007669"/>
    <property type="project" value="TreeGrafter"/>
</dbReference>
<name>A0A830CMU5_9LAMI</name>
<evidence type="ECO:0000313" key="6">
    <source>
        <dbReference type="Proteomes" id="UP000653305"/>
    </source>
</evidence>
<dbReference type="PANTHER" id="PTHR15111">
    <property type="entry name" value="RNA POLYMERASE II SUBUNIT 5-MEDIATING PROTEIN NNX3"/>
    <property type="match status" value="1"/>
</dbReference>
<keyword evidence="2" id="KW-0539">Nucleus</keyword>
<dbReference type="CDD" id="cd23159">
    <property type="entry name" value="Prefoldin_URI1"/>
    <property type="match status" value="1"/>
</dbReference>
<keyword evidence="6" id="KW-1185">Reference proteome</keyword>
<feature type="region of interest" description="Disordered" evidence="4">
    <location>
        <begin position="286"/>
        <end position="461"/>
    </location>
</feature>
<dbReference type="Pfam" id="PF02996">
    <property type="entry name" value="Prefoldin"/>
    <property type="match status" value="1"/>
</dbReference>
<dbReference type="AlphaFoldDB" id="A0A830CMU5"/>
<dbReference type="OrthoDB" id="21413at2759"/>
<dbReference type="InterPro" id="IPR004127">
    <property type="entry name" value="Prefoldin_subunit_alpha"/>
</dbReference>
<evidence type="ECO:0000256" key="3">
    <source>
        <dbReference type="ARBA" id="ARBA00038295"/>
    </source>
</evidence>
<dbReference type="GO" id="GO:0009409">
    <property type="term" value="P:response to cold"/>
    <property type="evidence" value="ECO:0007669"/>
    <property type="project" value="UniProtKB-ARBA"/>
</dbReference>
<dbReference type="GO" id="GO:0003714">
    <property type="term" value="F:transcription corepressor activity"/>
    <property type="evidence" value="ECO:0007669"/>
    <property type="project" value="TreeGrafter"/>
</dbReference>
<comment type="similarity">
    <text evidence="3">Belongs to the RNA polymerase II subunit 5-mediating protein family.</text>
</comment>
<dbReference type="PANTHER" id="PTHR15111:SF0">
    <property type="entry name" value="UNCONVENTIONAL PREFOLDIN RPB5 INTERACTOR 1"/>
    <property type="match status" value="1"/>
</dbReference>
<evidence type="ECO:0000313" key="5">
    <source>
        <dbReference type="EMBL" id="GFP96385.1"/>
    </source>
</evidence>
<accession>A0A830CMU5</accession>
<dbReference type="GO" id="GO:0006457">
    <property type="term" value="P:protein folding"/>
    <property type="evidence" value="ECO:0007669"/>
    <property type="project" value="UniProtKB-ARBA"/>
</dbReference>
<feature type="compositionally biased region" description="Basic and acidic residues" evidence="4">
    <location>
        <begin position="286"/>
        <end position="299"/>
    </location>
</feature>
<feature type="compositionally biased region" description="Polar residues" evidence="4">
    <location>
        <begin position="315"/>
        <end position="327"/>
    </location>
</feature>
<dbReference type="Gene3D" id="1.10.287.370">
    <property type="match status" value="1"/>
</dbReference>
<organism evidence="5 6">
    <name type="scientific">Phtheirospermum japonicum</name>
    <dbReference type="NCBI Taxonomy" id="374723"/>
    <lineage>
        <taxon>Eukaryota</taxon>
        <taxon>Viridiplantae</taxon>
        <taxon>Streptophyta</taxon>
        <taxon>Embryophyta</taxon>
        <taxon>Tracheophyta</taxon>
        <taxon>Spermatophyta</taxon>
        <taxon>Magnoliopsida</taxon>
        <taxon>eudicotyledons</taxon>
        <taxon>Gunneridae</taxon>
        <taxon>Pentapetalae</taxon>
        <taxon>asterids</taxon>
        <taxon>lamiids</taxon>
        <taxon>Lamiales</taxon>
        <taxon>Orobanchaceae</taxon>
        <taxon>Orobanchaceae incertae sedis</taxon>
        <taxon>Phtheirospermum</taxon>
    </lineage>
</organism>
<comment type="caution">
    <text evidence="5">The sequence shown here is derived from an EMBL/GenBank/DDBJ whole genome shotgun (WGS) entry which is preliminary data.</text>
</comment>
<feature type="compositionally biased region" description="Acidic residues" evidence="4">
    <location>
        <begin position="391"/>
        <end position="416"/>
    </location>
</feature>
<feature type="compositionally biased region" description="Acidic residues" evidence="4">
    <location>
        <begin position="300"/>
        <end position="314"/>
    </location>
</feature>
<dbReference type="GO" id="GO:0000122">
    <property type="term" value="P:negative regulation of transcription by RNA polymerase II"/>
    <property type="evidence" value="ECO:0007669"/>
    <property type="project" value="TreeGrafter"/>
</dbReference>
<dbReference type="SUPFAM" id="SSF46579">
    <property type="entry name" value="Prefoldin"/>
    <property type="match status" value="1"/>
</dbReference>
<dbReference type="Proteomes" id="UP000653305">
    <property type="component" value="Unassembled WGS sequence"/>
</dbReference>
<evidence type="ECO:0000256" key="1">
    <source>
        <dbReference type="ARBA" id="ARBA00004123"/>
    </source>
</evidence>
<dbReference type="EMBL" id="BMAC01000436">
    <property type="protein sequence ID" value="GFP96385.1"/>
    <property type="molecule type" value="Genomic_DNA"/>
</dbReference>
<proteinExistence type="inferred from homology"/>
<reference evidence="5" key="1">
    <citation type="submission" date="2020-07" db="EMBL/GenBank/DDBJ databases">
        <title>Ethylene signaling mediates host invasion by parasitic plants.</title>
        <authorList>
            <person name="Yoshida S."/>
        </authorList>
    </citation>
    <scope>NUCLEOTIDE SEQUENCE</scope>
    <source>
        <strain evidence="5">Okayama</strain>
    </source>
</reference>
<sequence length="503" mass="56732">MSQKFPGTDIRAEPHINSKIHVWKKHYGSLTMMLGRSEFSWNETSNTIGVKDDAHWNQFVKNRSGSIDTSSFPAERAIVMEKKGTVTQISSMFPPEEAQKASKRVHDAIDERRQQLNQLKGFIGDNVSLINLVQKLPDETHHNIMVPFGKAAFFPGRLIHTNEFMVLLGEGYYAERTSKQTVEILRRRGKGLETQVESLNAIMQDLKAEAAFFDATAEEAAEGLLEIREEYVAKDSPEKSAGYVTFVKIAGYGIKTYSSPLEVDNTKAVDEDEDEEYKRLEMVMDKLEKEEEEAERAGESDEDGDEDEDEDEQIQNEPVNSTSQNPIDQEVRGSWVPKVEASEVPAVSKSKITFTHTHTGYGKTDSAPLVVDNRKAVDEDKDDEYKRLEMVMDELEKEEEEEEAERANDSDEDEPIQIEPVSSTNEPSHVDNPALNNSTTSKVLQLPLDKEKVEAPPTTNNINMAFTGSIIERTHNIGMRPEQQSGARSSRPVSRFKMQRKGN</sequence>
<dbReference type="InterPro" id="IPR052255">
    <property type="entry name" value="RNA_pol_II_subunit5-mediator"/>
</dbReference>
<evidence type="ECO:0000256" key="2">
    <source>
        <dbReference type="ARBA" id="ARBA00023242"/>
    </source>
</evidence>
<dbReference type="NCBIfam" id="TIGR00293">
    <property type="entry name" value="prefoldin subunit alpha"/>
    <property type="match status" value="1"/>
</dbReference>
<feature type="compositionally biased region" description="Basic and acidic residues" evidence="4">
    <location>
        <begin position="372"/>
        <end position="390"/>
    </location>
</feature>
<dbReference type="InterPro" id="IPR009053">
    <property type="entry name" value="Prefoldin"/>
</dbReference>
<protein>
    <submittedName>
        <fullName evidence="5">RNA polymerase ii subunit 5-mediating protein homolog</fullName>
    </submittedName>
</protein>
<dbReference type="GO" id="GO:0003682">
    <property type="term" value="F:chromatin binding"/>
    <property type="evidence" value="ECO:0007669"/>
    <property type="project" value="TreeGrafter"/>
</dbReference>
<feature type="compositionally biased region" description="Polar residues" evidence="4">
    <location>
        <begin position="482"/>
        <end position="492"/>
    </location>
</feature>